<accession>A0A951QFH2</accession>
<gene>
    <name evidence="1" type="ORF">KME15_25175</name>
</gene>
<name>A0A951QFH2_9CYAN</name>
<evidence type="ECO:0000313" key="1">
    <source>
        <dbReference type="EMBL" id="MBW4661967.1"/>
    </source>
</evidence>
<comment type="caution">
    <text evidence="1">The sequence shown here is derived from an EMBL/GenBank/DDBJ whole genome shotgun (WGS) entry which is preliminary data.</text>
</comment>
<dbReference type="Proteomes" id="UP000757435">
    <property type="component" value="Unassembled WGS sequence"/>
</dbReference>
<dbReference type="Pfam" id="PF22000">
    <property type="entry name" value="DUF6929"/>
    <property type="match status" value="1"/>
</dbReference>
<dbReference type="InterPro" id="IPR053851">
    <property type="entry name" value="DUF6929"/>
</dbReference>
<reference evidence="1" key="1">
    <citation type="submission" date="2021-05" db="EMBL/GenBank/DDBJ databases">
        <authorList>
            <person name="Pietrasiak N."/>
            <person name="Ward R."/>
            <person name="Stajich J.E."/>
            <person name="Kurbessoian T."/>
        </authorList>
    </citation>
    <scope>NUCLEOTIDE SEQUENCE</scope>
    <source>
        <strain evidence="1">UHER 2000/2452</strain>
    </source>
</reference>
<proteinExistence type="predicted"/>
<organism evidence="1 2">
    <name type="scientific">Drouetiella hepatica Uher 2000/2452</name>
    <dbReference type="NCBI Taxonomy" id="904376"/>
    <lineage>
        <taxon>Bacteria</taxon>
        <taxon>Bacillati</taxon>
        <taxon>Cyanobacteriota</taxon>
        <taxon>Cyanophyceae</taxon>
        <taxon>Oculatellales</taxon>
        <taxon>Oculatellaceae</taxon>
        <taxon>Drouetiella</taxon>
    </lineage>
</organism>
<dbReference type="EMBL" id="JAHHHD010000051">
    <property type="protein sequence ID" value="MBW4661967.1"/>
    <property type="molecule type" value="Genomic_DNA"/>
</dbReference>
<reference evidence="1" key="2">
    <citation type="journal article" date="2022" name="Microbiol. Resour. Announc.">
        <title>Metagenome Sequencing to Explore Phylogenomics of Terrestrial Cyanobacteria.</title>
        <authorList>
            <person name="Ward R.D."/>
            <person name="Stajich J.E."/>
            <person name="Johansen J.R."/>
            <person name="Huntemann M."/>
            <person name="Clum A."/>
            <person name="Foster B."/>
            <person name="Foster B."/>
            <person name="Roux S."/>
            <person name="Palaniappan K."/>
            <person name="Varghese N."/>
            <person name="Mukherjee S."/>
            <person name="Reddy T.B.K."/>
            <person name="Daum C."/>
            <person name="Copeland A."/>
            <person name="Chen I.A."/>
            <person name="Ivanova N.N."/>
            <person name="Kyrpides N.C."/>
            <person name="Shapiro N."/>
            <person name="Eloe-Fadrosh E.A."/>
            <person name="Pietrasiak N."/>
        </authorList>
    </citation>
    <scope>NUCLEOTIDE SEQUENCE</scope>
    <source>
        <strain evidence="1">UHER 2000/2452</strain>
    </source>
</reference>
<dbReference type="AlphaFoldDB" id="A0A951QFH2"/>
<protein>
    <submittedName>
        <fullName evidence="1">Uncharacterized protein</fullName>
    </submittedName>
</protein>
<evidence type="ECO:0000313" key="2">
    <source>
        <dbReference type="Proteomes" id="UP000757435"/>
    </source>
</evidence>
<sequence length="338" mass="37065">MSEAMIPTIHAMRDPTLRAIVQTSMPLFYREGADPTLDRPPHVRAGSSLTWFGNRLALVQDDANFLVLIDPQSFEVEAITLPAGEGGLRQFDDRCDNKQFKMDLEACTTVPTPDGELFLAFGSGSTARREQILMVRPDSKLSLHQAGALYTQLRACAEFSGSELNLEGAVFQAGQIRLLNRGNGAPQSNNLPVNATGDLHWDKLEAYLQDPESQHPPRLKNICQYDLGSLNGLRLSFTDATITQRGVIFSAAAEDSPDATSDGIVNGSTLGMLDANPRWIELRTPDGGLFVGKVEGICASREDEYRLFLVIDTDDSRLPCELCEVELSGEWCKTFPAT</sequence>